<keyword evidence="4" id="KW-1185">Reference proteome</keyword>
<comment type="function">
    <text evidence="1">Negatively regulates the PAK1 kinase. PAK1 is a member of the PAK kinase family, which has been shown to play a positive role in the regulation of signaling pathways involving MAPK8 and RELA. PAK1 exists as an inactive homodimer, which is activated by binding of small GTPases such as CDC42 to an N-terminal regulatory domain. PAK1IP1 also binds to the N-terminus of PAK1, and inhibits the specific activation of PAK1 by CDC42. May be involved in ribosomal large subunit assembly.</text>
</comment>
<sequence length="444" mass="49314">MSLPAIEIIVGTYSEYLLGYQLIRQRDDSQAQLKQTFADKSHAGSIKCLAAKGKWIASGGIDDRIFIYDMERRKQAHILTNHTGTINTLVFASDATHLLSGGADGHMIATRVGSWRIEGDWPKAHNRKAVNLLACHPSNRLALSLGADLVLNTWNLIKGRVAYRTNLRSKRELGTAPDCLSWSTTGEHFTLSGPLALAIFEIRSASIVRHIKLPAKAICVAWLDASNCLAGLENGSIAWISLEEGGEEDQEQHPHIIAAHEQRVKAMSCLQDTLVTISSSGELKVWQFPSVADKKLQLLAEANIDCRPTCLALLDLQQCGKQQQEPQHDKQLPESRLDSRQPKEQQPAMATRRGFVSIEFDQQAKDDEENSENSPVSAEEEAESDDAESDDAESDEEESDEVESDEEEDERQAQKQQRVTNRKRQAPLKSALKSNKSKKSKTNK</sequence>
<dbReference type="Proteomes" id="UP000001070">
    <property type="component" value="Unassembled WGS sequence"/>
</dbReference>
<dbReference type="AlphaFoldDB" id="B4JXG3"/>
<dbReference type="PANTHER" id="PTHR44675">
    <property type="entry name" value="PAK1 INTERACTING PROTEIN 1"/>
    <property type="match status" value="1"/>
</dbReference>
<organism evidence="4">
    <name type="scientific">Drosophila grimshawi</name>
    <name type="common">Hawaiian fruit fly</name>
    <name type="synonym">Idiomyia grimshawi</name>
    <dbReference type="NCBI Taxonomy" id="7222"/>
    <lineage>
        <taxon>Eukaryota</taxon>
        <taxon>Metazoa</taxon>
        <taxon>Ecdysozoa</taxon>
        <taxon>Arthropoda</taxon>
        <taxon>Hexapoda</taxon>
        <taxon>Insecta</taxon>
        <taxon>Pterygota</taxon>
        <taxon>Neoptera</taxon>
        <taxon>Endopterygota</taxon>
        <taxon>Diptera</taxon>
        <taxon>Brachycera</taxon>
        <taxon>Muscomorpha</taxon>
        <taxon>Ephydroidea</taxon>
        <taxon>Drosophilidae</taxon>
        <taxon>Drosophila</taxon>
        <taxon>Hawaiian Drosophila</taxon>
    </lineage>
</organism>
<dbReference type="STRING" id="7222.B4JXG3"/>
<dbReference type="PANTHER" id="PTHR44675:SF1">
    <property type="entry name" value="P21-ACTIVATED PROTEIN KINASE-INTERACTING PROTEIN 1"/>
    <property type="match status" value="1"/>
</dbReference>
<dbReference type="eggNOG" id="KOG0294">
    <property type="taxonomic scope" value="Eukaryota"/>
</dbReference>
<dbReference type="KEGG" id="dgr:6569455"/>
<dbReference type="EMBL" id="CH916376">
    <property type="protein sequence ID" value="EDV95439.1"/>
    <property type="molecule type" value="Genomic_DNA"/>
</dbReference>
<dbReference type="OrthoDB" id="308449at2759"/>
<dbReference type="InParanoid" id="B4JXG3"/>
<dbReference type="Gene3D" id="2.130.10.10">
    <property type="entry name" value="YVTN repeat-like/Quinoprotein amine dehydrogenase"/>
    <property type="match status" value="2"/>
</dbReference>
<protein>
    <submittedName>
        <fullName evidence="3">GH17949</fullName>
    </submittedName>
</protein>
<dbReference type="InterPro" id="IPR036322">
    <property type="entry name" value="WD40_repeat_dom_sf"/>
</dbReference>
<dbReference type="FunCoup" id="B4JXG3">
    <property type="interactions" value="1752"/>
</dbReference>
<dbReference type="InterPro" id="IPR051959">
    <property type="entry name" value="PAK1-Kinase_Regulator"/>
</dbReference>
<proteinExistence type="predicted"/>
<feature type="compositionally biased region" description="Basic residues" evidence="2">
    <location>
        <begin position="435"/>
        <end position="444"/>
    </location>
</feature>
<dbReference type="InterPro" id="IPR015943">
    <property type="entry name" value="WD40/YVTN_repeat-like_dom_sf"/>
</dbReference>
<evidence type="ECO:0000313" key="3">
    <source>
        <dbReference type="EMBL" id="EDV95439.1"/>
    </source>
</evidence>
<gene>
    <name evidence="3" type="primary">Dgri\GH17949</name>
    <name evidence="3" type="ORF">Dgri_GH17949</name>
</gene>
<feature type="region of interest" description="Disordered" evidence="2">
    <location>
        <begin position="324"/>
        <end position="444"/>
    </location>
</feature>
<dbReference type="HOGENOM" id="CLU_031466_3_0_1"/>
<dbReference type="OMA" id="IIIWRTK"/>
<evidence type="ECO:0000256" key="1">
    <source>
        <dbReference type="ARBA" id="ARBA00045213"/>
    </source>
</evidence>
<name>B4JXG3_DROGR</name>
<dbReference type="Pfam" id="PF00400">
    <property type="entry name" value="WD40"/>
    <property type="match status" value="2"/>
</dbReference>
<dbReference type="SMART" id="SM00320">
    <property type="entry name" value="WD40"/>
    <property type="match status" value="4"/>
</dbReference>
<feature type="compositionally biased region" description="Acidic residues" evidence="2">
    <location>
        <begin position="378"/>
        <end position="410"/>
    </location>
</feature>
<dbReference type="PhylomeDB" id="B4JXG3"/>
<evidence type="ECO:0000313" key="4">
    <source>
        <dbReference type="Proteomes" id="UP000001070"/>
    </source>
</evidence>
<evidence type="ECO:0000256" key="2">
    <source>
        <dbReference type="SAM" id="MobiDB-lite"/>
    </source>
</evidence>
<dbReference type="InterPro" id="IPR001680">
    <property type="entry name" value="WD40_rpt"/>
</dbReference>
<dbReference type="SUPFAM" id="SSF50978">
    <property type="entry name" value="WD40 repeat-like"/>
    <property type="match status" value="1"/>
</dbReference>
<accession>B4JXG3</accession>
<feature type="compositionally biased region" description="Basic and acidic residues" evidence="2">
    <location>
        <begin position="326"/>
        <end position="343"/>
    </location>
</feature>
<reference evidence="3 4" key="1">
    <citation type="journal article" date="2007" name="Nature">
        <title>Evolution of genes and genomes on the Drosophila phylogeny.</title>
        <authorList>
            <consortium name="Drosophila 12 Genomes Consortium"/>
            <person name="Clark A.G."/>
            <person name="Eisen M.B."/>
            <person name="Smith D.R."/>
            <person name="Bergman C.M."/>
            <person name="Oliver B."/>
            <person name="Markow T.A."/>
            <person name="Kaufman T.C."/>
            <person name="Kellis M."/>
            <person name="Gelbart W."/>
            <person name="Iyer V.N."/>
            <person name="Pollard D.A."/>
            <person name="Sackton T.B."/>
            <person name="Larracuente A.M."/>
            <person name="Singh N.D."/>
            <person name="Abad J.P."/>
            <person name="Abt D.N."/>
            <person name="Adryan B."/>
            <person name="Aguade M."/>
            <person name="Akashi H."/>
            <person name="Anderson W.W."/>
            <person name="Aquadro C.F."/>
            <person name="Ardell D.H."/>
            <person name="Arguello R."/>
            <person name="Artieri C.G."/>
            <person name="Barbash D.A."/>
            <person name="Barker D."/>
            <person name="Barsanti P."/>
            <person name="Batterham P."/>
            <person name="Batzoglou S."/>
            <person name="Begun D."/>
            <person name="Bhutkar A."/>
            <person name="Blanco E."/>
            <person name="Bosak S.A."/>
            <person name="Bradley R.K."/>
            <person name="Brand A.D."/>
            <person name="Brent M.R."/>
            <person name="Brooks A.N."/>
            <person name="Brown R.H."/>
            <person name="Butlin R.K."/>
            <person name="Caggese C."/>
            <person name="Calvi B.R."/>
            <person name="Bernardo de Carvalho A."/>
            <person name="Caspi A."/>
            <person name="Castrezana S."/>
            <person name="Celniker S.E."/>
            <person name="Chang J.L."/>
            <person name="Chapple C."/>
            <person name="Chatterji S."/>
            <person name="Chinwalla A."/>
            <person name="Civetta A."/>
            <person name="Clifton S.W."/>
            <person name="Comeron J.M."/>
            <person name="Costello J.C."/>
            <person name="Coyne J.A."/>
            <person name="Daub J."/>
            <person name="David R.G."/>
            <person name="Delcher A.L."/>
            <person name="Delehaunty K."/>
            <person name="Do C.B."/>
            <person name="Ebling H."/>
            <person name="Edwards K."/>
            <person name="Eickbush T."/>
            <person name="Evans J.D."/>
            <person name="Filipski A."/>
            <person name="Findeiss S."/>
            <person name="Freyhult E."/>
            <person name="Fulton L."/>
            <person name="Fulton R."/>
            <person name="Garcia A.C."/>
            <person name="Gardiner A."/>
            <person name="Garfield D.A."/>
            <person name="Garvin B.E."/>
            <person name="Gibson G."/>
            <person name="Gilbert D."/>
            <person name="Gnerre S."/>
            <person name="Godfrey J."/>
            <person name="Good R."/>
            <person name="Gotea V."/>
            <person name="Gravely B."/>
            <person name="Greenberg A.J."/>
            <person name="Griffiths-Jones S."/>
            <person name="Gross S."/>
            <person name="Guigo R."/>
            <person name="Gustafson E.A."/>
            <person name="Haerty W."/>
            <person name="Hahn M.W."/>
            <person name="Halligan D.L."/>
            <person name="Halpern A.L."/>
            <person name="Halter G.M."/>
            <person name="Han M.V."/>
            <person name="Heger A."/>
            <person name="Hillier L."/>
            <person name="Hinrichs A.S."/>
            <person name="Holmes I."/>
            <person name="Hoskins R.A."/>
            <person name="Hubisz M.J."/>
            <person name="Hultmark D."/>
            <person name="Huntley M.A."/>
            <person name="Jaffe D.B."/>
            <person name="Jagadeeshan S."/>
            <person name="Jeck W.R."/>
            <person name="Johnson J."/>
            <person name="Jones C.D."/>
            <person name="Jordan W.C."/>
            <person name="Karpen G.H."/>
            <person name="Kataoka E."/>
            <person name="Keightley P.D."/>
            <person name="Kheradpour P."/>
            <person name="Kirkness E.F."/>
            <person name="Koerich L.B."/>
            <person name="Kristiansen K."/>
            <person name="Kudrna D."/>
            <person name="Kulathinal R.J."/>
            <person name="Kumar S."/>
            <person name="Kwok R."/>
            <person name="Lander E."/>
            <person name="Langley C.H."/>
            <person name="Lapoint R."/>
            <person name="Lazzaro B.P."/>
            <person name="Lee S.J."/>
            <person name="Levesque L."/>
            <person name="Li R."/>
            <person name="Lin C.F."/>
            <person name="Lin M.F."/>
            <person name="Lindblad-Toh K."/>
            <person name="Llopart A."/>
            <person name="Long M."/>
            <person name="Low L."/>
            <person name="Lozovsky E."/>
            <person name="Lu J."/>
            <person name="Luo M."/>
            <person name="Machado C.A."/>
            <person name="Makalowski W."/>
            <person name="Marzo M."/>
            <person name="Matsuda M."/>
            <person name="Matzkin L."/>
            <person name="McAllister B."/>
            <person name="McBride C.S."/>
            <person name="McKernan B."/>
            <person name="McKernan K."/>
            <person name="Mendez-Lago M."/>
            <person name="Minx P."/>
            <person name="Mollenhauer M.U."/>
            <person name="Montooth K."/>
            <person name="Mount S.M."/>
            <person name="Mu X."/>
            <person name="Myers E."/>
            <person name="Negre B."/>
            <person name="Newfeld S."/>
            <person name="Nielsen R."/>
            <person name="Noor M.A."/>
            <person name="O'Grady P."/>
            <person name="Pachter L."/>
            <person name="Papaceit M."/>
            <person name="Parisi M.J."/>
            <person name="Parisi M."/>
            <person name="Parts L."/>
            <person name="Pedersen J.S."/>
            <person name="Pesole G."/>
            <person name="Phillippy A.M."/>
            <person name="Ponting C.P."/>
            <person name="Pop M."/>
            <person name="Porcelli D."/>
            <person name="Powell J.R."/>
            <person name="Prohaska S."/>
            <person name="Pruitt K."/>
            <person name="Puig M."/>
            <person name="Quesneville H."/>
            <person name="Ram K.R."/>
            <person name="Rand D."/>
            <person name="Rasmussen M.D."/>
            <person name="Reed L.K."/>
            <person name="Reenan R."/>
            <person name="Reily A."/>
            <person name="Remington K.A."/>
            <person name="Rieger T.T."/>
            <person name="Ritchie M.G."/>
            <person name="Robin C."/>
            <person name="Rogers Y.H."/>
            <person name="Rohde C."/>
            <person name="Rozas J."/>
            <person name="Rubenfield M.J."/>
            <person name="Ruiz A."/>
            <person name="Russo S."/>
            <person name="Salzberg S.L."/>
            <person name="Sanchez-Gracia A."/>
            <person name="Saranga D.J."/>
            <person name="Sato H."/>
            <person name="Schaeffer S.W."/>
            <person name="Schatz M.C."/>
            <person name="Schlenke T."/>
            <person name="Schwartz R."/>
            <person name="Segarra C."/>
            <person name="Singh R.S."/>
            <person name="Sirot L."/>
            <person name="Sirota M."/>
            <person name="Sisneros N.B."/>
            <person name="Smith C.D."/>
            <person name="Smith T.F."/>
            <person name="Spieth J."/>
            <person name="Stage D.E."/>
            <person name="Stark A."/>
            <person name="Stephan W."/>
            <person name="Strausberg R.L."/>
            <person name="Strempel S."/>
            <person name="Sturgill D."/>
            <person name="Sutton G."/>
            <person name="Sutton G.G."/>
            <person name="Tao W."/>
            <person name="Teichmann S."/>
            <person name="Tobari Y.N."/>
            <person name="Tomimura Y."/>
            <person name="Tsolas J.M."/>
            <person name="Valente V.L."/>
            <person name="Venter E."/>
            <person name="Venter J.C."/>
            <person name="Vicario S."/>
            <person name="Vieira F.G."/>
            <person name="Vilella A.J."/>
            <person name="Villasante A."/>
            <person name="Walenz B."/>
            <person name="Wang J."/>
            <person name="Wasserman M."/>
            <person name="Watts T."/>
            <person name="Wilson D."/>
            <person name="Wilson R.K."/>
            <person name="Wing R.A."/>
            <person name="Wolfner M.F."/>
            <person name="Wong A."/>
            <person name="Wong G.K."/>
            <person name="Wu C.I."/>
            <person name="Wu G."/>
            <person name="Yamamoto D."/>
            <person name="Yang H.P."/>
            <person name="Yang S.P."/>
            <person name="Yorke J.A."/>
            <person name="Yoshida K."/>
            <person name="Zdobnov E."/>
            <person name="Zhang P."/>
            <person name="Zhang Y."/>
            <person name="Zimin A.V."/>
            <person name="Baldwin J."/>
            <person name="Abdouelleil A."/>
            <person name="Abdulkadir J."/>
            <person name="Abebe A."/>
            <person name="Abera B."/>
            <person name="Abreu J."/>
            <person name="Acer S.C."/>
            <person name="Aftuck L."/>
            <person name="Alexander A."/>
            <person name="An P."/>
            <person name="Anderson E."/>
            <person name="Anderson S."/>
            <person name="Arachi H."/>
            <person name="Azer M."/>
            <person name="Bachantsang P."/>
            <person name="Barry A."/>
            <person name="Bayul T."/>
            <person name="Berlin A."/>
            <person name="Bessette D."/>
            <person name="Bloom T."/>
            <person name="Blye J."/>
            <person name="Boguslavskiy L."/>
            <person name="Bonnet C."/>
            <person name="Boukhgalter B."/>
            <person name="Bourzgui I."/>
            <person name="Brown A."/>
            <person name="Cahill P."/>
            <person name="Channer S."/>
            <person name="Cheshatsang Y."/>
            <person name="Chuda L."/>
            <person name="Citroen M."/>
            <person name="Collymore A."/>
            <person name="Cooke P."/>
            <person name="Costello M."/>
            <person name="D'Aco K."/>
            <person name="Daza R."/>
            <person name="De Haan G."/>
            <person name="DeGray S."/>
            <person name="DeMaso C."/>
            <person name="Dhargay N."/>
            <person name="Dooley K."/>
            <person name="Dooley E."/>
            <person name="Doricent M."/>
            <person name="Dorje P."/>
            <person name="Dorjee K."/>
            <person name="Dupes A."/>
            <person name="Elong R."/>
            <person name="Falk J."/>
            <person name="Farina A."/>
            <person name="Faro S."/>
            <person name="Ferguson D."/>
            <person name="Fisher S."/>
            <person name="Foley C.D."/>
            <person name="Franke A."/>
            <person name="Friedrich D."/>
            <person name="Gadbois L."/>
            <person name="Gearin G."/>
            <person name="Gearin C.R."/>
            <person name="Giannoukos G."/>
            <person name="Goode T."/>
            <person name="Graham J."/>
            <person name="Grandbois E."/>
            <person name="Grewal S."/>
            <person name="Gyaltsen K."/>
            <person name="Hafez N."/>
            <person name="Hagos B."/>
            <person name="Hall J."/>
            <person name="Henson C."/>
            <person name="Hollinger A."/>
            <person name="Honan T."/>
            <person name="Huard M.D."/>
            <person name="Hughes L."/>
            <person name="Hurhula B."/>
            <person name="Husby M.E."/>
            <person name="Kamat A."/>
            <person name="Kanga B."/>
            <person name="Kashin S."/>
            <person name="Khazanovich D."/>
            <person name="Kisner P."/>
            <person name="Lance K."/>
            <person name="Lara M."/>
            <person name="Lee W."/>
            <person name="Lennon N."/>
            <person name="Letendre F."/>
            <person name="LeVine R."/>
            <person name="Lipovsky A."/>
            <person name="Liu X."/>
            <person name="Liu J."/>
            <person name="Liu S."/>
            <person name="Lokyitsang T."/>
            <person name="Lokyitsang Y."/>
            <person name="Lubonja R."/>
            <person name="Lui A."/>
            <person name="MacDonald P."/>
            <person name="Magnisalis V."/>
            <person name="Maru K."/>
            <person name="Matthews C."/>
            <person name="McCusker W."/>
            <person name="McDonough S."/>
            <person name="Mehta T."/>
            <person name="Meldrim J."/>
            <person name="Meneus L."/>
            <person name="Mihai O."/>
            <person name="Mihalev A."/>
            <person name="Mihova T."/>
            <person name="Mittelman R."/>
            <person name="Mlenga V."/>
            <person name="Montmayeur A."/>
            <person name="Mulrain L."/>
            <person name="Navidi A."/>
            <person name="Naylor J."/>
            <person name="Negash T."/>
            <person name="Nguyen T."/>
            <person name="Nguyen N."/>
            <person name="Nicol R."/>
            <person name="Norbu C."/>
            <person name="Norbu N."/>
            <person name="Novod N."/>
            <person name="O'Neill B."/>
            <person name="Osman S."/>
            <person name="Markiewicz E."/>
            <person name="Oyono O.L."/>
            <person name="Patti C."/>
            <person name="Phunkhang P."/>
            <person name="Pierre F."/>
            <person name="Priest M."/>
            <person name="Raghuraman S."/>
            <person name="Rege F."/>
            <person name="Reyes R."/>
            <person name="Rise C."/>
            <person name="Rogov P."/>
            <person name="Ross K."/>
            <person name="Ryan E."/>
            <person name="Settipalli S."/>
            <person name="Shea T."/>
            <person name="Sherpa N."/>
            <person name="Shi L."/>
            <person name="Shih D."/>
            <person name="Sparrow T."/>
            <person name="Spaulding J."/>
            <person name="Stalker J."/>
            <person name="Stange-Thomann N."/>
            <person name="Stavropoulos S."/>
            <person name="Stone C."/>
            <person name="Strader C."/>
            <person name="Tesfaye S."/>
            <person name="Thomson T."/>
            <person name="Thoulutsang Y."/>
            <person name="Thoulutsang D."/>
            <person name="Topham K."/>
            <person name="Topping I."/>
            <person name="Tsamla T."/>
            <person name="Vassiliev H."/>
            <person name="Vo A."/>
            <person name="Wangchuk T."/>
            <person name="Wangdi T."/>
            <person name="Weiand M."/>
            <person name="Wilkinson J."/>
            <person name="Wilson A."/>
            <person name="Yadav S."/>
            <person name="Young G."/>
            <person name="Yu Q."/>
            <person name="Zembek L."/>
            <person name="Zhong D."/>
            <person name="Zimmer A."/>
            <person name="Zwirko Z."/>
            <person name="Jaffe D.B."/>
            <person name="Alvarez P."/>
            <person name="Brockman W."/>
            <person name="Butler J."/>
            <person name="Chin C."/>
            <person name="Gnerre S."/>
            <person name="Grabherr M."/>
            <person name="Kleber M."/>
            <person name="Mauceli E."/>
            <person name="MacCallum I."/>
        </authorList>
    </citation>
    <scope>NUCLEOTIDE SEQUENCE [LARGE SCALE GENOMIC DNA]</scope>
    <source>
        <strain evidence="4">Tucson 15287-2541.00</strain>
    </source>
</reference>